<keyword evidence="6 8" id="KW-1133">Transmembrane helix</keyword>
<evidence type="ECO:0000313" key="11">
    <source>
        <dbReference type="Proteomes" id="UP001370348"/>
    </source>
</evidence>
<evidence type="ECO:0000256" key="1">
    <source>
        <dbReference type="ARBA" id="ARBA00022475"/>
    </source>
</evidence>
<dbReference type="RefSeq" id="WP_394821074.1">
    <property type="nucleotide sequence ID" value="NZ_CP089984.1"/>
</dbReference>
<evidence type="ECO:0000256" key="6">
    <source>
        <dbReference type="ARBA" id="ARBA00022989"/>
    </source>
</evidence>
<dbReference type="EMBL" id="CP089984">
    <property type="protein sequence ID" value="WXB11454.1"/>
    <property type="molecule type" value="Genomic_DNA"/>
</dbReference>
<feature type="transmembrane region" description="Helical" evidence="8">
    <location>
        <begin position="269"/>
        <end position="293"/>
    </location>
</feature>
<dbReference type="Pfam" id="PF00535">
    <property type="entry name" value="Glycos_transf_2"/>
    <property type="match status" value="1"/>
</dbReference>
<keyword evidence="3" id="KW-0808">Transferase</keyword>
<keyword evidence="2" id="KW-0328">Glycosyltransferase</keyword>
<evidence type="ECO:0000256" key="4">
    <source>
        <dbReference type="ARBA" id="ARBA00022692"/>
    </source>
</evidence>
<sequence length="314" mass="35729">MDITIVLPVYNEKDNLVPLLDEIEQTLEPLGKPWEVIAVDDGSRDGSSQLLRDLVVSRRYLKAIFFRRNAGQAAAFDAGFRAASGEIVVTMDSDRQNDPADIPKMIAKLNEGFDFVTGWRKDRQDGFVLRKIPSRIANWMIRMVAGTEIHDLGCSLKIYRRQISSEMRLYGEMHRFISVIADTMGARVGEVVVNHRPRVAGTSKYGLRRTFKVVLDLLTIWFLRRYQTKPIYVFGGLGLMMLFVGVVLSGIVLWEKWDQAAWVHRNPLFSLAIMCFLMGFQFLGIGILAEMLVRTYFESQDKPAYFIGSKAGFD</sequence>
<dbReference type="InterPro" id="IPR029044">
    <property type="entry name" value="Nucleotide-diphossugar_trans"/>
</dbReference>
<proteinExistence type="predicted"/>
<keyword evidence="11" id="KW-1185">Reference proteome</keyword>
<gene>
    <name evidence="10" type="ORF">LZC94_26760</name>
</gene>
<dbReference type="InterPro" id="IPR050256">
    <property type="entry name" value="Glycosyltransferase_2"/>
</dbReference>
<dbReference type="InterPro" id="IPR001173">
    <property type="entry name" value="Glyco_trans_2-like"/>
</dbReference>
<feature type="transmembrane region" description="Helical" evidence="8">
    <location>
        <begin position="231"/>
        <end position="254"/>
    </location>
</feature>
<keyword evidence="1" id="KW-1003">Cell membrane</keyword>
<dbReference type="Proteomes" id="UP001370348">
    <property type="component" value="Chromosome"/>
</dbReference>
<feature type="domain" description="Glycosyltransferase 2-like" evidence="9">
    <location>
        <begin position="4"/>
        <end position="165"/>
    </location>
</feature>
<evidence type="ECO:0000256" key="5">
    <source>
        <dbReference type="ARBA" id="ARBA00022985"/>
    </source>
</evidence>
<keyword evidence="4 8" id="KW-0812">Transmembrane</keyword>
<keyword evidence="5" id="KW-0448">Lipopolysaccharide biosynthesis</keyword>
<dbReference type="PANTHER" id="PTHR48090">
    <property type="entry name" value="UNDECAPRENYL-PHOSPHATE 4-DEOXY-4-FORMAMIDO-L-ARABINOSE TRANSFERASE-RELATED"/>
    <property type="match status" value="1"/>
</dbReference>
<dbReference type="PANTHER" id="PTHR48090:SF3">
    <property type="entry name" value="UNDECAPRENYL-PHOSPHATE 4-DEOXY-4-FORMAMIDO-L-ARABINOSE TRANSFERASE"/>
    <property type="match status" value="1"/>
</dbReference>
<dbReference type="SUPFAM" id="SSF53448">
    <property type="entry name" value="Nucleotide-diphospho-sugar transferases"/>
    <property type="match status" value="1"/>
</dbReference>
<evidence type="ECO:0000313" key="10">
    <source>
        <dbReference type="EMBL" id="WXB11454.1"/>
    </source>
</evidence>
<reference evidence="10 11" key="1">
    <citation type="submission" date="2021-12" db="EMBL/GenBank/DDBJ databases">
        <title>Discovery of the Pendulisporaceae a myxobacterial family with distinct sporulation behavior and unique specialized metabolism.</title>
        <authorList>
            <person name="Garcia R."/>
            <person name="Popoff A."/>
            <person name="Bader C.D."/>
            <person name="Loehr J."/>
            <person name="Walesch S."/>
            <person name="Walt C."/>
            <person name="Boldt J."/>
            <person name="Bunk B."/>
            <person name="Haeckl F.J.F.P.J."/>
            <person name="Gunesch A.P."/>
            <person name="Birkelbach J."/>
            <person name="Nuebel U."/>
            <person name="Pietschmann T."/>
            <person name="Bach T."/>
            <person name="Mueller R."/>
        </authorList>
    </citation>
    <scope>NUCLEOTIDE SEQUENCE [LARGE SCALE GENOMIC DNA]</scope>
    <source>
        <strain evidence="10 11">MSr11954</strain>
    </source>
</reference>
<accession>A0ABZ2LKI6</accession>
<evidence type="ECO:0000256" key="2">
    <source>
        <dbReference type="ARBA" id="ARBA00022676"/>
    </source>
</evidence>
<evidence type="ECO:0000256" key="7">
    <source>
        <dbReference type="ARBA" id="ARBA00023136"/>
    </source>
</evidence>
<protein>
    <submittedName>
        <fullName evidence="10">Glycosyltransferase family 2 protein</fullName>
    </submittedName>
</protein>
<dbReference type="CDD" id="cd04187">
    <property type="entry name" value="DPM1_like_bac"/>
    <property type="match status" value="1"/>
</dbReference>
<evidence type="ECO:0000259" key="9">
    <source>
        <dbReference type="Pfam" id="PF00535"/>
    </source>
</evidence>
<evidence type="ECO:0000256" key="3">
    <source>
        <dbReference type="ARBA" id="ARBA00022679"/>
    </source>
</evidence>
<name>A0ABZ2LKI6_9BACT</name>
<evidence type="ECO:0000256" key="8">
    <source>
        <dbReference type="SAM" id="Phobius"/>
    </source>
</evidence>
<organism evidence="10 11">
    <name type="scientific">Pendulispora albinea</name>
    <dbReference type="NCBI Taxonomy" id="2741071"/>
    <lineage>
        <taxon>Bacteria</taxon>
        <taxon>Pseudomonadati</taxon>
        <taxon>Myxococcota</taxon>
        <taxon>Myxococcia</taxon>
        <taxon>Myxococcales</taxon>
        <taxon>Sorangiineae</taxon>
        <taxon>Pendulisporaceae</taxon>
        <taxon>Pendulispora</taxon>
    </lineage>
</organism>
<keyword evidence="7 8" id="KW-0472">Membrane</keyword>
<dbReference type="Gene3D" id="3.90.550.10">
    <property type="entry name" value="Spore Coat Polysaccharide Biosynthesis Protein SpsA, Chain A"/>
    <property type="match status" value="1"/>
</dbReference>